<sequence length="131" mass="14688">MREKAKAAVVLRVPAGSPMVCSRRQALVRREAAMRRAREAGRHYELIPTACGEMLFTQSWCPHASSSIKPRALVVVMHGLNDHIAFFSVFTGRIHMYPGTIGYFPPKTFLYHGTEGVLWIDLAVAWTGLDF</sequence>
<dbReference type="eggNOG" id="KOG1455">
    <property type="taxonomic scope" value="Eukaryota"/>
</dbReference>
<name>M8AK52_TRIUA</name>
<accession>M8AK52</accession>
<proteinExistence type="predicted"/>
<organism evidence="1">
    <name type="scientific">Triticum urartu</name>
    <name type="common">Red wild einkorn</name>
    <name type="synonym">Crithodium urartu</name>
    <dbReference type="NCBI Taxonomy" id="4572"/>
    <lineage>
        <taxon>Eukaryota</taxon>
        <taxon>Viridiplantae</taxon>
        <taxon>Streptophyta</taxon>
        <taxon>Embryophyta</taxon>
        <taxon>Tracheophyta</taxon>
        <taxon>Spermatophyta</taxon>
        <taxon>Magnoliopsida</taxon>
        <taxon>Liliopsida</taxon>
        <taxon>Poales</taxon>
        <taxon>Poaceae</taxon>
        <taxon>BOP clade</taxon>
        <taxon>Pooideae</taxon>
        <taxon>Triticodae</taxon>
        <taxon>Triticeae</taxon>
        <taxon>Triticinae</taxon>
        <taxon>Triticum</taxon>
    </lineage>
</organism>
<protein>
    <submittedName>
        <fullName evidence="1">Uncharacterized protein</fullName>
    </submittedName>
</protein>
<evidence type="ECO:0000313" key="1">
    <source>
        <dbReference type="EMBL" id="EMS65410.1"/>
    </source>
</evidence>
<dbReference type="AlphaFoldDB" id="M8AK52"/>
<dbReference type="STRING" id="4572.M8AK52"/>
<gene>
    <name evidence="1" type="ORF">TRIUR3_25077</name>
</gene>
<dbReference type="EMBL" id="KD044596">
    <property type="protein sequence ID" value="EMS65410.1"/>
    <property type="molecule type" value="Genomic_DNA"/>
</dbReference>
<reference evidence="1" key="1">
    <citation type="journal article" date="2013" name="Nature">
        <title>Draft genome of the wheat A-genome progenitor Triticum urartu.</title>
        <authorList>
            <person name="Ling H.Q."/>
            <person name="Zhao S."/>
            <person name="Liu D."/>
            <person name="Wang J."/>
            <person name="Sun H."/>
            <person name="Zhang C."/>
            <person name="Fan H."/>
            <person name="Li D."/>
            <person name="Dong L."/>
            <person name="Tao Y."/>
            <person name="Gao C."/>
            <person name="Wu H."/>
            <person name="Li Y."/>
            <person name="Cui Y."/>
            <person name="Guo X."/>
            <person name="Zheng S."/>
            <person name="Wang B."/>
            <person name="Yu K."/>
            <person name="Liang Q."/>
            <person name="Yang W."/>
            <person name="Lou X."/>
            <person name="Chen J."/>
            <person name="Feng M."/>
            <person name="Jian J."/>
            <person name="Zhang X."/>
            <person name="Luo G."/>
            <person name="Jiang Y."/>
            <person name="Liu J."/>
            <person name="Wang Z."/>
            <person name="Sha Y."/>
            <person name="Zhang B."/>
            <person name="Wu H."/>
            <person name="Tang D."/>
            <person name="Shen Q."/>
            <person name="Xue P."/>
            <person name="Zou S."/>
            <person name="Wang X."/>
            <person name="Liu X."/>
            <person name="Wang F."/>
            <person name="Yang Y."/>
            <person name="An X."/>
            <person name="Dong Z."/>
            <person name="Zhang K."/>
            <person name="Zhang X."/>
            <person name="Luo M.C."/>
            <person name="Dvorak J."/>
            <person name="Tong Y."/>
            <person name="Wang J."/>
            <person name="Yang H."/>
            <person name="Li Z."/>
            <person name="Wang D."/>
            <person name="Zhang A."/>
            <person name="Wang J."/>
        </authorList>
    </citation>
    <scope>NUCLEOTIDE SEQUENCE</scope>
</reference>